<organism evidence="7 8">
    <name type="scientific">Cohnella xylanilytica</name>
    <dbReference type="NCBI Taxonomy" id="557555"/>
    <lineage>
        <taxon>Bacteria</taxon>
        <taxon>Bacillati</taxon>
        <taxon>Bacillota</taxon>
        <taxon>Bacilli</taxon>
        <taxon>Bacillales</taxon>
        <taxon>Paenibacillaceae</taxon>
        <taxon>Cohnella</taxon>
    </lineage>
</organism>
<dbReference type="PANTHER" id="PTHR34858:SF1">
    <property type="entry name" value="CYSO-CYSTEINE PEPTIDASE"/>
    <property type="match status" value="1"/>
</dbReference>
<dbReference type="EMBL" id="JACJVR010000141">
    <property type="protein sequence ID" value="MBB6695813.1"/>
    <property type="molecule type" value="Genomic_DNA"/>
</dbReference>
<evidence type="ECO:0000256" key="3">
    <source>
        <dbReference type="ARBA" id="ARBA00022801"/>
    </source>
</evidence>
<name>A0A841UC88_9BACL</name>
<comment type="caution">
    <text evidence="7">The sequence shown here is derived from an EMBL/GenBank/DDBJ whole genome shotgun (WGS) entry which is preliminary data.</text>
</comment>
<dbReference type="GO" id="GO:0006508">
    <property type="term" value="P:proteolysis"/>
    <property type="evidence" value="ECO:0007669"/>
    <property type="project" value="UniProtKB-KW"/>
</dbReference>
<reference evidence="7 8" key="1">
    <citation type="submission" date="2020-08" db="EMBL/GenBank/DDBJ databases">
        <title>Cohnella phylogeny.</title>
        <authorList>
            <person name="Dunlap C."/>
        </authorList>
    </citation>
    <scope>NUCLEOTIDE SEQUENCE [LARGE SCALE GENOMIC DNA]</scope>
    <source>
        <strain evidence="7 8">DSM 25239</strain>
    </source>
</reference>
<dbReference type="Gene3D" id="3.40.140.10">
    <property type="entry name" value="Cytidine Deaminase, domain 2"/>
    <property type="match status" value="1"/>
</dbReference>
<dbReference type="GO" id="GO:0008270">
    <property type="term" value="F:zinc ion binding"/>
    <property type="evidence" value="ECO:0007669"/>
    <property type="project" value="TreeGrafter"/>
</dbReference>
<dbReference type="GO" id="GO:0008235">
    <property type="term" value="F:metalloexopeptidase activity"/>
    <property type="evidence" value="ECO:0007669"/>
    <property type="project" value="TreeGrafter"/>
</dbReference>
<evidence type="ECO:0000313" key="8">
    <source>
        <dbReference type="Proteomes" id="UP000553776"/>
    </source>
</evidence>
<dbReference type="Proteomes" id="UP000553776">
    <property type="component" value="Unassembled WGS sequence"/>
</dbReference>
<dbReference type="AlphaFoldDB" id="A0A841UC88"/>
<keyword evidence="8" id="KW-1185">Reference proteome</keyword>
<sequence>MAFYREAYMPNPLRTELVAQCRARLPYEACGVIYGLAEGGRIEAAGFSLVRNVSASPETSFRFEADDWIRVWYDMQKNQRNLVGFFHSHPSGSCLPSRADGEGWIGAGSYWIVDLSDGSGQLHAYGRTADRGWYAIPLAGSPPASDG</sequence>
<evidence type="ECO:0000256" key="2">
    <source>
        <dbReference type="ARBA" id="ARBA00022723"/>
    </source>
</evidence>
<evidence type="ECO:0000259" key="6">
    <source>
        <dbReference type="Pfam" id="PF14464"/>
    </source>
</evidence>
<proteinExistence type="predicted"/>
<keyword evidence="3" id="KW-0378">Hydrolase</keyword>
<dbReference type="Pfam" id="PF14464">
    <property type="entry name" value="Prok-JAB"/>
    <property type="match status" value="1"/>
</dbReference>
<feature type="domain" description="JAB" evidence="6">
    <location>
        <begin position="11"/>
        <end position="115"/>
    </location>
</feature>
<dbReference type="SUPFAM" id="SSF102712">
    <property type="entry name" value="JAB1/MPN domain"/>
    <property type="match status" value="1"/>
</dbReference>
<keyword evidence="4" id="KW-0862">Zinc</keyword>
<protein>
    <submittedName>
        <fullName evidence="7">M67 family metallopeptidase</fullName>
    </submittedName>
</protein>
<keyword evidence="2" id="KW-0479">Metal-binding</keyword>
<evidence type="ECO:0000313" key="7">
    <source>
        <dbReference type="EMBL" id="MBB6695813.1"/>
    </source>
</evidence>
<keyword evidence="5" id="KW-0482">Metalloprotease</keyword>
<dbReference type="InterPro" id="IPR028090">
    <property type="entry name" value="JAB_dom_prok"/>
</dbReference>
<evidence type="ECO:0000256" key="4">
    <source>
        <dbReference type="ARBA" id="ARBA00022833"/>
    </source>
</evidence>
<evidence type="ECO:0000256" key="5">
    <source>
        <dbReference type="ARBA" id="ARBA00023049"/>
    </source>
</evidence>
<dbReference type="CDD" id="cd08070">
    <property type="entry name" value="MPN_like"/>
    <property type="match status" value="1"/>
</dbReference>
<keyword evidence="1" id="KW-0645">Protease</keyword>
<accession>A0A841UC88</accession>
<evidence type="ECO:0000256" key="1">
    <source>
        <dbReference type="ARBA" id="ARBA00022670"/>
    </source>
</evidence>
<dbReference type="InterPro" id="IPR051929">
    <property type="entry name" value="VirAsm_ModProt"/>
</dbReference>
<dbReference type="RefSeq" id="WP_185139764.1">
    <property type="nucleotide sequence ID" value="NZ_JACJVR010000141.1"/>
</dbReference>
<gene>
    <name evidence="7" type="ORF">H7B90_30910</name>
</gene>
<dbReference type="PANTHER" id="PTHR34858">
    <property type="entry name" value="CYSO-CYSTEINE PEPTIDASE"/>
    <property type="match status" value="1"/>
</dbReference>